<keyword evidence="1" id="KW-0812">Transmembrane</keyword>
<dbReference type="Proteomes" id="UP000644756">
    <property type="component" value="Unassembled WGS sequence"/>
</dbReference>
<dbReference type="AlphaFoldDB" id="A0A917LD46"/>
<keyword evidence="3" id="KW-1185">Reference proteome</keyword>
<evidence type="ECO:0000256" key="1">
    <source>
        <dbReference type="SAM" id="Phobius"/>
    </source>
</evidence>
<comment type="caution">
    <text evidence="2">The sequence shown here is derived from an EMBL/GenBank/DDBJ whole genome shotgun (WGS) entry which is preliminary data.</text>
</comment>
<feature type="transmembrane region" description="Helical" evidence="1">
    <location>
        <begin position="33"/>
        <end position="50"/>
    </location>
</feature>
<accession>A0A917LD46</accession>
<sequence length="59" mass="6605">MFKGWRFSLIGILIVGIVAVAAPLLNLSHFEKTVPLFILFVLFVGALNLLEKIKSKYSK</sequence>
<gene>
    <name evidence="2" type="ORF">GCM10010916_33690</name>
</gene>
<protein>
    <submittedName>
        <fullName evidence="2">Uncharacterized protein</fullName>
    </submittedName>
</protein>
<evidence type="ECO:0000313" key="2">
    <source>
        <dbReference type="EMBL" id="GGG14056.1"/>
    </source>
</evidence>
<dbReference type="EMBL" id="BMGR01000011">
    <property type="protein sequence ID" value="GGG14056.1"/>
    <property type="molecule type" value="Genomic_DNA"/>
</dbReference>
<reference evidence="2" key="1">
    <citation type="journal article" date="2014" name="Int. J. Syst. Evol. Microbiol.">
        <title>Complete genome sequence of Corynebacterium casei LMG S-19264T (=DSM 44701T), isolated from a smear-ripened cheese.</title>
        <authorList>
            <consortium name="US DOE Joint Genome Institute (JGI-PGF)"/>
            <person name="Walter F."/>
            <person name="Albersmeier A."/>
            <person name="Kalinowski J."/>
            <person name="Ruckert C."/>
        </authorList>
    </citation>
    <scope>NUCLEOTIDE SEQUENCE</scope>
    <source>
        <strain evidence="2">CGMCC 1.12987</strain>
    </source>
</reference>
<reference evidence="2" key="2">
    <citation type="submission" date="2020-09" db="EMBL/GenBank/DDBJ databases">
        <authorList>
            <person name="Sun Q."/>
            <person name="Zhou Y."/>
        </authorList>
    </citation>
    <scope>NUCLEOTIDE SEQUENCE</scope>
    <source>
        <strain evidence="2">CGMCC 1.12987</strain>
    </source>
</reference>
<keyword evidence="1" id="KW-1133">Transmembrane helix</keyword>
<keyword evidence="1" id="KW-0472">Membrane</keyword>
<evidence type="ECO:0000313" key="3">
    <source>
        <dbReference type="Proteomes" id="UP000644756"/>
    </source>
</evidence>
<proteinExistence type="predicted"/>
<organism evidence="2 3">
    <name type="scientific">Paenibacillus abyssi</name>
    <dbReference type="NCBI Taxonomy" id="1340531"/>
    <lineage>
        <taxon>Bacteria</taxon>
        <taxon>Bacillati</taxon>
        <taxon>Bacillota</taxon>
        <taxon>Bacilli</taxon>
        <taxon>Bacillales</taxon>
        <taxon>Paenibacillaceae</taxon>
        <taxon>Paenibacillus</taxon>
    </lineage>
</organism>
<name>A0A917LD46_9BACL</name>
<feature type="transmembrane region" description="Helical" evidence="1">
    <location>
        <begin position="7"/>
        <end position="27"/>
    </location>
</feature>